<protein>
    <submittedName>
        <fullName evidence="2">Uncharacterized protein</fullName>
    </submittedName>
</protein>
<dbReference type="AlphaFoldDB" id="A0A975BU64"/>
<dbReference type="Proteomes" id="UP000663722">
    <property type="component" value="Chromosome"/>
</dbReference>
<keyword evidence="3" id="KW-1185">Reference proteome</keyword>
<name>A0A975BU64_9BACT</name>
<gene>
    <name evidence="2" type="ORF">dnm_074540</name>
</gene>
<keyword evidence="1" id="KW-0812">Transmembrane</keyword>
<evidence type="ECO:0000256" key="1">
    <source>
        <dbReference type="SAM" id="Phobius"/>
    </source>
</evidence>
<feature type="transmembrane region" description="Helical" evidence="1">
    <location>
        <begin position="39"/>
        <end position="57"/>
    </location>
</feature>
<reference evidence="2" key="1">
    <citation type="journal article" date="2021" name="Microb. Physiol.">
        <title>Proteogenomic Insights into the Physiology of Marine, Sulfate-Reducing, Filamentous Desulfonema limicola and Desulfonema magnum.</title>
        <authorList>
            <person name="Schnaars V."/>
            <person name="Wohlbrand L."/>
            <person name="Scheve S."/>
            <person name="Hinrichs C."/>
            <person name="Reinhardt R."/>
            <person name="Rabus R."/>
        </authorList>
    </citation>
    <scope>NUCLEOTIDE SEQUENCE</scope>
    <source>
        <strain evidence="2">4be13</strain>
    </source>
</reference>
<proteinExistence type="predicted"/>
<dbReference type="KEGG" id="dmm:dnm_074540"/>
<accession>A0A975BU64</accession>
<evidence type="ECO:0000313" key="2">
    <source>
        <dbReference type="EMBL" id="QTA91387.1"/>
    </source>
</evidence>
<sequence>MKSPSLFPDIWHFHNETDVANKYRCQQCQTENDSPALIIFRYFVSIPNLLSIIYLISVDRKVFGLSRDRHGERGRNPAFSGGGSLLSGKKSRVSLPCRTQSGNFSIY</sequence>
<organism evidence="2 3">
    <name type="scientific">Desulfonema magnum</name>
    <dbReference type="NCBI Taxonomy" id="45655"/>
    <lineage>
        <taxon>Bacteria</taxon>
        <taxon>Pseudomonadati</taxon>
        <taxon>Thermodesulfobacteriota</taxon>
        <taxon>Desulfobacteria</taxon>
        <taxon>Desulfobacterales</taxon>
        <taxon>Desulfococcaceae</taxon>
        <taxon>Desulfonema</taxon>
    </lineage>
</organism>
<keyword evidence="1" id="KW-1133">Transmembrane helix</keyword>
<evidence type="ECO:0000313" key="3">
    <source>
        <dbReference type="Proteomes" id="UP000663722"/>
    </source>
</evidence>
<keyword evidence="1" id="KW-0472">Membrane</keyword>
<dbReference type="EMBL" id="CP061800">
    <property type="protein sequence ID" value="QTA91387.1"/>
    <property type="molecule type" value="Genomic_DNA"/>
</dbReference>